<evidence type="ECO:0008006" key="4">
    <source>
        <dbReference type="Google" id="ProtNLM"/>
    </source>
</evidence>
<dbReference type="PROSITE" id="PS51257">
    <property type="entry name" value="PROKAR_LIPOPROTEIN"/>
    <property type="match status" value="1"/>
</dbReference>
<evidence type="ECO:0000313" key="2">
    <source>
        <dbReference type="EMBL" id="ORE89312.1"/>
    </source>
</evidence>
<proteinExistence type="predicted"/>
<dbReference type="STRING" id="1317117.ATO7_05515"/>
<protein>
    <recommendedName>
        <fullName evidence="4">Lipoprotein</fullName>
    </recommendedName>
</protein>
<comment type="caution">
    <text evidence="2">The sequence shown here is derived from an EMBL/GenBank/DDBJ whole genome shotgun (WGS) entry which is preliminary data.</text>
</comment>
<feature type="chain" id="PRO_5013163822" description="Lipoprotein" evidence="1">
    <location>
        <begin position="19"/>
        <end position="235"/>
    </location>
</feature>
<reference evidence="2 3" key="1">
    <citation type="submission" date="2013-04" db="EMBL/GenBank/DDBJ databases">
        <title>Oceanococcus atlanticus 22II-S10r2 Genome Sequencing.</title>
        <authorList>
            <person name="Lai Q."/>
            <person name="Li G."/>
            <person name="Shao Z."/>
        </authorList>
    </citation>
    <scope>NUCLEOTIDE SEQUENCE [LARGE SCALE GENOMIC DNA]</scope>
    <source>
        <strain evidence="2 3">22II-S10r2</strain>
    </source>
</reference>
<dbReference type="EMBL" id="AQQV01000001">
    <property type="protein sequence ID" value="ORE89312.1"/>
    <property type="molecule type" value="Genomic_DNA"/>
</dbReference>
<keyword evidence="1" id="KW-0732">Signal</keyword>
<keyword evidence="3" id="KW-1185">Reference proteome</keyword>
<dbReference type="RefSeq" id="WP_083560321.1">
    <property type="nucleotide sequence ID" value="NZ_AQQV01000001.1"/>
</dbReference>
<name>A0A1Y1SI06_9GAMM</name>
<gene>
    <name evidence="2" type="ORF">ATO7_05515</name>
</gene>
<organism evidence="2 3">
    <name type="scientific">Oceanococcus atlanticus</name>
    <dbReference type="NCBI Taxonomy" id="1317117"/>
    <lineage>
        <taxon>Bacteria</taxon>
        <taxon>Pseudomonadati</taxon>
        <taxon>Pseudomonadota</taxon>
        <taxon>Gammaproteobacteria</taxon>
        <taxon>Chromatiales</taxon>
        <taxon>Oceanococcaceae</taxon>
        <taxon>Oceanococcus</taxon>
    </lineage>
</organism>
<evidence type="ECO:0000256" key="1">
    <source>
        <dbReference type="SAM" id="SignalP"/>
    </source>
</evidence>
<sequence>MRLVLVVAALAGLSACQAPDSDEQDTAALNGVWRGVVSDAQQHESLQAHVLDGLMLAVSHDGKRAHSGELRLENGRLQGLYAARDEFGARDRDYQLRGQARSGDSIEADLYGKREDAALSLFYNADQSYQHASYAQIAGLYYLDSAALKISLSVDEDGWIEGYDDAGCAYFGHVAVPHAGRNVYAVSMEVEGCALAGDFAFGLGSLREAGGWPQLVLPVWFDEHDRVEPWVLERV</sequence>
<evidence type="ECO:0000313" key="3">
    <source>
        <dbReference type="Proteomes" id="UP000192342"/>
    </source>
</evidence>
<dbReference type="Proteomes" id="UP000192342">
    <property type="component" value="Unassembled WGS sequence"/>
</dbReference>
<accession>A0A1Y1SI06</accession>
<dbReference type="AlphaFoldDB" id="A0A1Y1SI06"/>
<feature type="signal peptide" evidence="1">
    <location>
        <begin position="1"/>
        <end position="18"/>
    </location>
</feature>